<comment type="pathway">
    <text evidence="1">Purine metabolism; IMP biosynthesis via de novo pathway; N(2)-formyl-N(1)-(5-phospho-D-ribosyl)glycinamide from N(1)-(5-phospho-D-ribosyl)glycinamide (10-formyl THF route): step 1/1.</text>
</comment>
<dbReference type="EMBL" id="CP059472">
    <property type="protein sequence ID" value="QMS99197.1"/>
    <property type="molecule type" value="Genomic_DNA"/>
</dbReference>
<evidence type="ECO:0000256" key="1">
    <source>
        <dbReference type="ARBA" id="ARBA00005054"/>
    </source>
</evidence>
<dbReference type="KEGG" id="cbau:H1R16_04100"/>
<evidence type="ECO:0000256" key="4">
    <source>
        <dbReference type="ARBA" id="ARBA00022755"/>
    </source>
</evidence>
<dbReference type="PANTHER" id="PTHR43369:SF2">
    <property type="entry name" value="PHOSPHORIBOSYLGLYCINAMIDE FORMYLTRANSFERASE"/>
    <property type="match status" value="1"/>
</dbReference>
<evidence type="ECO:0000313" key="7">
    <source>
        <dbReference type="EMBL" id="QMS99197.1"/>
    </source>
</evidence>
<dbReference type="PANTHER" id="PTHR43369">
    <property type="entry name" value="PHOSPHORIBOSYLGLYCINAMIDE FORMYLTRANSFERASE"/>
    <property type="match status" value="1"/>
</dbReference>
<evidence type="ECO:0000259" key="5">
    <source>
        <dbReference type="Pfam" id="PF00551"/>
    </source>
</evidence>
<evidence type="ECO:0000313" key="8">
    <source>
        <dbReference type="Proteomes" id="UP000515349"/>
    </source>
</evidence>
<reference evidence="6" key="3">
    <citation type="submission" date="2020-07" db="EMBL/GenBank/DDBJ databases">
        <authorList>
            <person name="Yang C."/>
        </authorList>
    </citation>
    <scope>NUCLEOTIDE SEQUENCE</scope>
    <source>
        <strain evidence="6">Cx-624</strain>
    </source>
</reference>
<organism evidence="7 8">
    <name type="scientific">Marnyiella aurantia</name>
    <dbReference type="NCBI Taxonomy" id="2758037"/>
    <lineage>
        <taxon>Bacteria</taxon>
        <taxon>Pseudomonadati</taxon>
        <taxon>Bacteroidota</taxon>
        <taxon>Flavobacteriia</taxon>
        <taxon>Flavobacteriales</taxon>
        <taxon>Weeksellaceae</taxon>
        <taxon>Marnyiella</taxon>
    </lineage>
</organism>
<dbReference type="GO" id="GO:0005829">
    <property type="term" value="C:cytosol"/>
    <property type="evidence" value="ECO:0007669"/>
    <property type="project" value="TreeGrafter"/>
</dbReference>
<reference evidence="7 8" key="1">
    <citation type="submission" date="2020-07" db="EMBL/GenBank/DDBJ databases">
        <title>Chryseobacterium sp.cx-624.</title>
        <authorList>
            <person name="Yang C."/>
        </authorList>
    </citation>
    <scope>NUCLEOTIDE SEQUENCE [LARGE SCALE GENOMIC DNA]</scope>
    <source>
        <strain evidence="8">cx-624</strain>
        <strain evidence="7">Cx-624</strain>
    </source>
</reference>
<keyword evidence="4" id="KW-0658">Purine biosynthesis</keyword>
<dbReference type="RefSeq" id="WP_181887542.1">
    <property type="nucleotide sequence ID" value="NZ_CP059472.1"/>
</dbReference>
<gene>
    <name evidence="7" type="ORF">H1R16_04100</name>
    <name evidence="6" type="ORF">H2507_09690</name>
</gene>
<dbReference type="Proteomes" id="UP000515349">
    <property type="component" value="Chromosome"/>
</dbReference>
<proteinExistence type="predicted"/>
<dbReference type="EMBL" id="JACEUX010000003">
    <property type="protein sequence ID" value="MBA5247441.1"/>
    <property type="molecule type" value="Genomic_DNA"/>
</dbReference>
<dbReference type="EC" id="2.1.2.2" evidence="2"/>
<evidence type="ECO:0000313" key="9">
    <source>
        <dbReference type="Proteomes" id="UP000539710"/>
    </source>
</evidence>
<dbReference type="SUPFAM" id="SSF53328">
    <property type="entry name" value="Formyltransferase"/>
    <property type="match status" value="1"/>
</dbReference>
<evidence type="ECO:0000256" key="2">
    <source>
        <dbReference type="ARBA" id="ARBA00012254"/>
    </source>
</evidence>
<reference evidence="9" key="2">
    <citation type="submission" date="2020-07" db="EMBL/GenBank/DDBJ databases">
        <title>Flavobacterium sp. xlx-214.</title>
        <authorList>
            <person name="Yang C."/>
        </authorList>
    </citation>
    <scope>NUCLEOTIDE SEQUENCE [LARGE SCALE GENOMIC DNA]</scope>
    <source>
        <strain evidence="9">CX-624</strain>
    </source>
</reference>
<accession>A0A7D7LT54</accession>
<dbReference type="GO" id="GO:0004644">
    <property type="term" value="F:phosphoribosylglycinamide formyltransferase activity"/>
    <property type="evidence" value="ECO:0007669"/>
    <property type="project" value="UniProtKB-EC"/>
</dbReference>
<sequence>MKIIMLAGKGKSTAYIYNGITQNIDIEAVLIADATPAIQLIKRRIKKLGFVTVINQLLFQTVLSKTIAFFSKRLIECRKKQLNLRDQPIPAEKILDVGFVNSDICLKTIIDLNPDVIIVNGTSIIKKKILEATDAIFINTHVGITPQYRGVHGGYWALRNHDSQNFGVTVHKVDSGIDTGDVIYQSTCAVTKKDNFLTYPLYQYALAIPLLVKTIENIKRNQLVTAKKENVKSKLYYHPTMTDYIYGWFKDNIK</sequence>
<dbReference type="Pfam" id="PF00551">
    <property type="entry name" value="Formyl_trans_N"/>
    <property type="match status" value="1"/>
</dbReference>
<dbReference type="InterPro" id="IPR002376">
    <property type="entry name" value="Formyl_transf_N"/>
</dbReference>
<dbReference type="InterPro" id="IPR036477">
    <property type="entry name" value="Formyl_transf_N_sf"/>
</dbReference>
<dbReference type="Gene3D" id="3.40.50.170">
    <property type="entry name" value="Formyl transferase, N-terminal domain"/>
    <property type="match status" value="1"/>
</dbReference>
<dbReference type="CDD" id="cd08653">
    <property type="entry name" value="FMT_core_like_3"/>
    <property type="match status" value="1"/>
</dbReference>
<evidence type="ECO:0000313" key="6">
    <source>
        <dbReference type="EMBL" id="MBA5247441.1"/>
    </source>
</evidence>
<keyword evidence="3 7" id="KW-0808">Transferase</keyword>
<feature type="domain" description="Formyl transferase N-terminal" evidence="5">
    <location>
        <begin position="109"/>
        <end position="195"/>
    </location>
</feature>
<keyword evidence="9" id="KW-1185">Reference proteome</keyword>
<dbReference type="GO" id="GO:0006189">
    <property type="term" value="P:'de novo' IMP biosynthetic process"/>
    <property type="evidence" value="ECO:0007669"/>
    <property type="project" value="TreeGrafter"/>
</dbReference>
<name>A0A7D7LT54_9FLAO</name>
<dbReference type="AlphaFoldDB" id="A0A7D7LT54"/>
<protein>
    <recommendedName>
        <fullName evidence="2">phosphoribosylglycinamide formyltransferase 1</fullName>
        <ecNumber evidence="2">2.1.2.2</ecNumber>
    </recommendedName>
</protein>
<dbReference type="Proteomes" id="UP000539710">
    <property type="component" value="Unassembled WGS sequence"/>
</dbReference>
<evidence type="ECO:0000256" key="3">
    <source>
        <dbReference type="ARBA" id="ARBA00022679"/>
    </source>
</evidence>